<dbReference type="RefSeq" id="WP_187705901.1">
    <property type="nucleotide sequence ID" value="NZ_CP060822.1"/>
</dbReference>
<protein>
    <submittedName>
        <fullName evidence="1">Aspartyl protease</fullName>
    </submittedName>
</protein>
<evidence type="ECO:0000313" key="2">
    <source>
        <dbReference type="Proteomes" id="UP000516013"/>
    </source>
</evidence>
<name>A0A7H0EZM8_9CYAN</name>
<accession>A0A7H0EZM8</accession>
<organism evidence="1 2">
    <name type="scientific">Cylindrospermopsis curvispora GIHE-G1</name>
    <dbReference type="NCBI Taxonomy" id="2666332"/>
    <lineage>
        <taxon>Bacteria</taxon>
        <taxon>Bacillati</taxon>
        <taxon>Cyanobacteriota</taxon>
        <taxon>Cyanophyceae</taxon>
        <taxon>Nostocales</taxon>
        <taxon>Aphanizomenonaceae</taxon>
        <taxon>Cylindrospermopsis</taxon>
    </lineage>
</organism>
<dbReference type="GO" id="GO:0008233">
    <property type="term" value="F:peptidase activity"/>
    <property type="evidence" value="ECO:0007669"/>
    <property type="project" value="UniProtKB-KW"/>
</dbReference>
<dbReference type="EMBL" id="CP060822">
    <property type="protein sequence ID" value="QNP29244.1"/>
    <property type="molecule type" value="Genomic_DNA"/>
</dbReference>
<keyword evidence="1" id="KW-0645">Protease</keyword>
<reference evidence="1 2" key="1">
    <citation type="submission" date="2020-08" db="EMBL/GenBank/DDBJ databases">
        <title>Complete genome sequence of Raphidiopsis curvispora isolated from drinking water reservoir in South Korea.</title>
        <authorList>
            <person name="Jeong J."/>
        </authorList>
    </citation>
    <scope>NUCLEOTIDE SEQUENCE [LARGE SCALE GENOMIC DNA]</scope>
    <source>
        <strain evidence="1 2">GIHE-G1</strain>
    </source>
</reference>
<dbReference type="AlphaFoldDB" id="A0A7H0EZM8"/>
<evidence type="ECO:0000313" key="1">
    <source>
        <dbReference type="EMBL" id="QNP29244.1"/>
    </source>
</evidence>
<keyword evidence="1" id="KW-0378">Hydrolase</keyword>
<dbReference type="InterPro" id="IPR021109">
    <property type="entry name" value="Peptidase_aspartic_dom_sf"/>
</dbReference>
<keyword evidence="2" id="KW-1185">Reference proteome</keyword>
<proteinExistence type="predicted"/>
<dbReference type="Proteomes" id="UP000516013">
    <property type="component" value="Chromosome"/>
</dbReference>
<dbReference type="KEGG" id="ccur:IAR63_15615"/>
<gene>
    <name evidence="1" type="ORF">IAR63_15615</name>
</gene>
<dbReference type="GO" id="GO:0006508">
    <property type="term" value="P:proteolysis"/>
    <property type="evidence" value="ECO:0007669"/>
    <property type="project" value="UniProtKB-KW"/>
</dbReference>
<sequence>MILGDFGSDGEIFFEIDLITADDLELPVTAMLDTGFTELLAVNSQDLEALGWRFLRERPLKTAQGIKTFRIYLGKVRIDGREFEIPVYGGEEITEILLGSQWLKIMRLVADMSADVLSLEIV</sequence>
<dbReference type="Gene3D" id="2.40.70.10">
    <property type="entry name" value="Acid Proteases"/>
    <property type="match status" value="1"/>
</dbReference>